<dbReference type="InterPro" id="IPR006913">
    <property type="entry name" value="CENP-V/GFA"/>
</dbReference>
<feature type="region of interest" description="Disordered" evidence="4">
    <location>
        <begin position="1"/>
        <end position="55"/>
    </location>
</feature>
<name>A0A6A6PQL0_9PEZI</name>
<evidence type="ECO:0000256" key="4">
    <source>
        <dbReference type="SAM" id="MobiDB-lite"/>
    </source>
</evidence>
<comment type="similarity">
    <text evidence="1">Belongs to the Gfa family.</text>
</comment>
<evidence type="ECO:0000313" key="6">
    <source>
        <dbReference type="EMBL" id="KAF2482349.1"/>
    </source>
</evidence>
<dbReference type="RefSeq" id="XP_033588919.1">
    <property type="nucleotide sequence ID" value="XM_033733727.1"/>
</dbReference>
<sequence>MCPEQSTLNESQSSSKVTSSEAMADSTSAEKPPQSGEEVSPQAATAGEGPGAGSKRPFTGGCHCKRITYEVQFDPAELKNVSRCNCTFCQRLGLINLGVKNPGSDFKLVSPATREEIDDYAPRTKATEAGNLDVHRRFCSRCGVHVWSEGWHQFGDQRHDFFGVNLVTLDQPQDGLELNEAKFTYWDGLHNNWDAGKQDHPFPGGLL</sequence>
<dbReference type="GO" id="GO:0046872">
    <property type="term" value="F:metal ion binding"/>
    <property type="evidence" value="ECO:0007669"/>
    <property type="project" value="UniProtKB-KW"/>
</dbReference>
<evidence type="ECO:0000313" key="7">
    <source>
        <dbReference type="Proteomes" id="UP000799767"/>
    </source>
</evidence>
<dbReference type="AlphaFoldDB" id="A0A6A6PQL0"/>
<feature type="compositionally biased region" description="Low complexity" evidence="4">
    <location>
        <begin position="11"/>
        <end position="20"/>
    </location>
</feature>
<dbReference type="InterPro" id="IPR011057">
    <property type="entry name" value="Mss4-like_sf"/>
</dbReference>
<feature type="domain" description="CENP-V/GFA" evidence="5">
    <location>
        <begin position="58"/>
        <end position="187"/>
    </location>
</feature>
<accession>A0A6A6PQL0</accession>
<feature type="compositionally biased region" description="Polar residues" evidence="4">
    <location>
        <begin position="1"/>
        <end position="10"/>
    </location>
</feature>
<keyword evidence="3" id="KW-0862">Zinc</keyword>
<keyword evidence="2" id="KW-0479">Metal-binding</keyword>
<dbReference type="Proteomes" id="UP000799767">
    <property type="component" value="Unassembled WGS sequence"/>
</dbReference>
<evidence type="ECO:0000256" key="3">
    <source>
        <dbReference type="ARBA" id="ARBA00022833"/>
    </source>
</evidence>
<dbReference type="PROSITE" id="PS51891">
    <property type="entry name" value="CENP_V_GFA"/>
    <property type="match status" value="1"/>
</dbReference>
<dbReference type="GO" id="GO:0016846">
    <property type="term" value="F:carbon-sulfur lyase activity"/>
    <property type="evidence" value="ECO:0007669"/>
    <property type="project" value="InterPro"/>
</dbReference>
<dbReference type="GeneID" id="54474729"/>
<dbReference type="InterPro" id="IPR052355">
    <property type="entry name" value="CENP-V-like"/>
</dbReference>
<dbReference type="PANTHER" id="PTHR28620">
    <property type="entry name" value="CENTROMERE PROTEIN V"/>
    <property type="match status" value="1"/>
</dbReference>
<protein>
    <submittedName>
        <fullName evidence="6">Mss4-like protein</fullName>
    </submittedName>
</protein>
<dbReference type="Gene3D" id="2.170.150.70">
    <property type="match status" value="1"/>
</dbReference>
<organism evidence="6 7">
    <name type="scientific">Neohortaea acidophila</name>
    <dbReference type="NCBI Taxonomy" id="245834"/>
    <lineage>
        <taxon>Eukaryota</taxon>
        <taxon>Fungi</taxon>
        <taxon>Dikarya</taxon>
        <taxon>Ascomycota</taxon>
        <taxon>Pezizomycotina</taxon>
        <taxon>Dothideomycetes</taxon>
        <taxon>Dothideomycetidae</taxon>
        <taxon>Mycosphaerellales</taxon>
        <taxon>Teratosphaeriaceae</taxon>
        <taxon>Neohortaea</taxon>
    </lineage>
</organism>
<dbReference type="Pfam" id="PF04828">
    <property type="entry name" value="GFA"/>
    <property type="match status" value="1"/>
</dbReference>
<gene>
    <name evidence="6" type="ORF">BDY17DRAFT_298362</name>
</gene>
<dbReference type="PANTHER" id="PTHR28620:SF1">
    <property type="entry name" value="CENP-V_GFA DOMAIN-CONTAINING PROTEIN"/>
    <property type="match status" value="1"/>
</dbReference>
<dbReference type="EMBL" id="MU001636">
    <property type="protein sequence ID" value="KAF2482349.1"/>
    <property type="molecule type" value="Genomic_DNA"/>
</dbReference>
<proteinExistence type="inferred from homology"/>
<reference evidence="6" key="1">
    <citation type="journal article" date="2020" name="Stud. Mycol.">
        <title>101 Dothideomycetes genomes: a test case for predicting lifestyles and emergence of pathogens.</title>
        <authorList>
            <person name="Haridas S."/>
            <person name="Albert R."/>
            <person name="Binder M."/>
            <person name="Bloem J."/>
            <person name="Labutti K."/>
            <person name="Salamov A."/>
            <person name="Andreopoulos B."/>
            <person name="Baker S."/>
            <person name="Barry K."/>
            <person name="Bills G."/>
            <person name="Bluhm B."/>
            <person name="Cannon C."/>
            <person name="Castanera R."/>
            <person name="Culley D."/>
            <person name="Daum C."/>
            <person name="Ezra D."/>
            <person name="Gonzalez J."/>
            <person name="Henrissat B."/>
            <person name="Kuo A."/>
            <person name="Liang C."/>
            <person name="Lipzen A."/>
            <person name="Lutzoni F."/>
            <person name="Magnuson J."/>
            <person name="Mondo S."/>
            <person name="Nolan M."/>
            <person name="Ohm R."/>
            <person name="Pangilinan J."/>
            <person name="Park H.-J."/>
            <person name="Ramirez L."/>
            <person name="Alfaro M."/>
            <person name="Sun H."/>
            <person name="Tritt A."/>
            <person name="Yoshinaga Y."/>
            <person name="Zwiers L.-H."/>
            <person name="Turgeon B."/>
            <person name="Goodwin S."/>
            <person name="Spatafora J."/>
            <person name="Crous P."/>
            <person name="Grigoriev I."/>
        </authorList>
    </citation>
    <scope>NUCLEOTIDE SEQUENCE</scope>
    <source>
        <strain evidence="6">CBS 113389</strain>
    </source>
</reference>
<dbReference type="OrthoDB" id="2993351at2759"/>
<evidence type="ECO:0000256" key="1">
    <source>
        <dbReference type="ARBA" id="ARBA00005495"/>
    </source>
</evidence>
<dbReference type="SUPFAM" id="SSF51316">
    <property type="entry name" value="Mss4-like"/>
    <property type="match status" value="1"/>
</dbReference>
<evidence type="ECO:0000259" key="5">
    <source>
        <dbReference type="PROSITE" id="PS51891"/>
    </source>
</evidence>
<keyword evidence="7" id="KW-1185">Reference proteome</keyword>
<evidence type="ECO:0000256" key="2">
    <source>
        <dbReference type="ARBA" id="ARBA00022723"/>
    </source>
</evidence>